<evidence type="ECO:0000256" key="3">
    <source>
        <dbReference type="ARBA" id="ARBA00001974"/>
    </source>
</evidence>
<dbReference type="EMBL" id="LSYV01000003">
    <property type="protein sequence ID" value="KXZ55706.1"/>
    <property type="molecule type" value="Genomic_DNA"/>
</dbReference>
<feature type="region of interest" description="Disordered" evidence="17">
    <location>
        <begin position="404"/>
        <end position="426"/>
    </location>
</feature>
<feature type="compositionally biased region" description="Basic and acidic residues" evidence="17">
    <location>
        <begin position="158"/>
        <end position="212"/>
    </location>
</feature>
<keyword evidence="8 16" id="KW-0808">Transferase</keyword>
<feature type="compositionally biased region" description="Basic and acidic residues" evidence="17">
    <location>
        <begin position="315"/>
        <end position="346"/>
    </location>
</feature>
<dbReference type="FunFam" id="3.40.50.80:FF:000001">
    <property type="entry name" value="NADPH--cytochrome P450 reductase 1"/>
    <property type="match status" value="1"/>
</dbReference>
<dbReference type="InterPro" id="IPR001926">
    <property type="entry name" value="TrpB-like_PALP"/>
</dbReference>
<organism evidence="19 20">
    <name type="scientific">Gonium pectorale</name>
    <name type="common">Green alga</name>
    <dbReference type="NCBI Taxonomy" id="33097"/>
    <lineage>
        <taxon>Eukaryota</taxon>
        <taxon>Viridiplantae</taxon>
        <taxon>Chlorophyta</taxon>
        <taxon>core chlorophytes</taxon>
        <taxon>Chlorophyceae</taxon>
        <taxon>CS clade</taxon>
        <taxon>Chlamydomonadales</taxon>
        <taxon>Volvocaceae</taxon>
        <taxon>Gonium</taxon>
    </lineage>
</organism>
<evidence type="ECO:0000256" key="2">
    <source>
        <dbReference type="ARBA" id="ARBA00001933"/>
    </source>
</evidence>
<feature type="compositionally biased region" description="Low complexity" evidence="17">
    <location>
        <begin position="298"/>
        <end position="314"/>
    </location>
</feature>
<dbReference type="Gene3D" id="2.40.30.10">
    <property type="entry name" value="Translation factors"/>
    <property type="match status" value="1"/>
</dbReference>
<sequence length="1219" mass="126195">MAAAEESAANAAAAEEAAAKAAAEEAAAMAVAEEAAAKAAAEEEAAAKAAAKEAAAMAAAEEAAAKAAAEEAAVKAAAEEAAAMAAAEEAAVKAAAEEAAAMAAAEEAAAKAAAEEAAAKAAEEEATAKAAAEEAAAKAAAEEAAAKAAAEEAAAKAAAEEAAAKAAAEEAAAKAAAEEAAAKAAAEEAAAKAEAAKAAAREATTKAAEEGAAKAAEGDAAAKAAAEKVAADEAAAKAAEAEATEMAASEDAAAKAAAEEAAAKAAAKTAAEEAAAKAAAEETAQSNEDEPDPLLTPSDSISRSVSPSVVGHGSPAEKVRRAAEVVKKAHDAAEAARRRRSIEKPPSRLQAKPINVNFPKREEQVVKRKDEKGYGMLMGLAPVGVDTKTAPALLPPRIKISTEKDEGRAKAVREREAARPTREERHKLDPAGNYSAAQPFWAHISDASYETAFWSDRKVLHLELSIRGSNMAYEPGDAIGVLPVNHPDLVANLCKRLKQNPDRVLHIHAAPAGVAGAGADGASDVASVDGRSASPAQAASEGRVASHLPSPASLGYLLSHCVDLTGVTRKSVLRLLAEHTHDAAEKRTLLYLSARGGKEAYAHEITEHQPSLLDLLVRFPSCNPPLDALLDGLPPLAPRMYSVSSSRRDPARGPNRLSVTLSVVRFKTRYGTRLGVATTWLERLAAPFALEGAEPPAEPIWVPIYLRRAADFKPPTDLATPLIMVGPGTGVAPFRGFLQERRAVIAERKPAPESVGEAVLFFGCRREDEDYLYQADLEGFKADGTLSALHVAFSRAKADRVYVQDLLKEQGEKVWALLQAGAHVYVCGDGASMAKDVHAALANIAVQHGSLSEQDATAYLQLQRARSAALNSARSAPVRAPRAVVKPQAIAAADKGLEMNIATDVTQLIGKTPMVYLSKVTKGCAAKVAAKLEIMEPCCSVKDRIGYSMITEAEKEGKIIPGKTTLVEPTSGNTGIGLAFIAAARGYKLILTMPASMSLERRILLRAFGAELVLTDPAKGMKGAVAKAEEILASTPDAFMLQQFQNPANPKVHYETTGPEIWDASDGAVDILISGVGTGGTITGTGRYLREKKPSVQLVAVEPAESPVLSGGKPGPHKIQGIGAGFVPAVLDTAIISEVVQVSSDDAIEMARRLALEEGLMVGISSGAAVAAAIKVANRPENKDKLVVVVLPSFGERYLSSVLFQQLRDEASKMTFEAA</sequence>
<dbReference type="OrthoDB" id="1856718at2759"/>
<evidence type="ECO:0000256" key="6">
    <source>
        <dbReference type="ARBA" id="ARBA00022630"/>
    </source>
</evidence>
<dbReference type="InterPro" id="IPR003097">
    <property type="entry name" value="CysJ-like_FAD-binding"/>
</dbReference>
<dbReference type="Gene3D" id="3.40.50.80">
    <property type="entry name" value="Nucleotide-binding domain of ferredoxin-NADP reductase (FNR) module"/>
    <property type="match status" value="1"/>
</dbReference>
<evidence type="ECO:0000256" key="16">
    <source>
        <dbReference type="RuleBase" id="RU003985"/>
    </source>
</evidence>
<evidence type="ECO:0000256" key="17">
    <source>
        <dbReference type="SAM" id="MobiDB-lite"/>
    </source>
</evidence>
<dbReference type="GO" id="GO:0006535">
    <property type="term" value="P:cysteine biosynthetic process from serine"/>
    <property type="evidence" value="ECO:0007669"/>
    <property type="project" value="UniProtKB-UniRule"/>
</dbReference>
<dbReference type="InterPro" id="IPR005856">
    <property type="entry name" value="Cys_synth"/>
</dbReference>
<comment type="cofactor">
    <cofactor evidence="3">
        <name>FAD</name>
        <dbReference type="ChEBI" id="CHEBI:57692"/>
    </cofactor>
</comment>
<evidence type="ECO:0000256" key="5">
    <source>
        <dbReference type="ARBA" id="ARBA00022605"/>
    </source>
</evidence>
<comment type="cofactor">
    <cofactor evidence="2 14 16">
        <name>pyridoxal 5'-phosphate</name>
        <dbReference type="ChEBI" id="CHEBI:597326"/>
    </cofactor>
</comment>
<dbReference type="InterPro" id="IPR050214">
    <property type="entry name" value="Cys_Synth/Cystath_Beta-Synth"/>
</dbReference>
<evidence type="ECO:0000313" key="20">
    <source>
        <dbReference type="Proteomes" id="UP000075714"/>
    </source>
</evidence>
<dbReference type="AlphaFoldDB" id="A0A150H0L3"/>
<feature type="modified residue" description="N6-(pyridoxal phosphate)lysine" evidence="15">
    <location>
        <position position="942"/>
    </location>
</feature>
<evidence type="ECO:0000256" key="8">
    <source>
        <dbReference type="ARBA" id="ARBA00022679"/>
    </source>
</evidence>
<evidence type="ECO:0000313" key="19">
    <source>
        <dbReference type="EMBL" id="KXZ55706.1"/>
    </source>
</evidence>
<comment type="caution">
    <text evidence="19">The sequence shown here is derived from an EMBL/GenBank/DDBJ whole genome shotgun (WGS) entry which is preliminary data.</text>
</comment>
<dbReference type="InterPro" id="IPR039261">
    <property type="entry name" value="FNR_nucleotide-bd"/>
</dbReference>
<dbReference type="Pfam" id="PF00667">
    <property type="entry name" value="FAD_binding_1"/>
    <property type="match status" value="1"/>
</dbReference>
<feature type="region of interest" description="Disordered" evidence="17">
    <location>
        <begin position="158"/>
        <end position="348"/>
    </location>
</feature>
<dbReference type="Proteomes" id="UP000075714">
    <property type="component" value="Unassembled WGS sequence"/>
</dbReference>
<dbReference type="NCBIfam" id="TIGR01139">
    <property type="entry name" value="cysK"/>
    <property type="match status" value="1"/>
</dbReference>
<dbReference type="InterPro" id="IPR001433">
    <property type="entry name" value="OxRdtase_FAD/NAD-bd"/>
</dbReference>
<dbReference type="EC" id="2.5.1.47" evidence="16"/>
<accession>A0A150H0L3</accession>
<comment type="cofactor">
    <cofactor evidence="1">
        <name>FMN</name>
        <dbReference type="ChEBI" id="CHEBI:58210"/>
    </cofactor>
</comment>
<dbReference type="InterPro" id="IPR017927">
    <property type="entry name" value="FAD-bd_FR_type"/>
</dbReference>
<dbReference type="InterPro" id="IPR036052">
    <property type="entry name" value="TrpB-like_PALP_sf"/>
</dbReference>
<dbReference type="GO" id="GO:0004124">
    <property type="term" value="F:cysteine synthase activity"/>
    <property type="evidence" value="ECO:0007669"/>
    <property type="project" value="UniProtKB-UniRule"/>
</dbReference>
<feature type="binding site" evidence="14">
    <location>
        <position position="1165"/>
    </location>
    <ligand>
        <name>pyridoxal 5'-phosphate</name>
        <dbReference type="ChEBI" id="CHEBI:597326"/>
    </ligand>
</feature>
<keyword evidence="11 14" id="KW-0663">Pyridoxal phosphate</keyword>
<keyword evidence="12" id="KW-0560">Oxidoreductase</keyword>
<keyword evidence="9" id="KW-0274">FAD</keyword>
<dbReference type="STRING" id="33097.A0A150H0L3"/>
<feature type="domain" description="FAD-binding FR-type" evidence="18">
    <location>
        <begin position="437"/>
        <end position="715"/>
    </location>
</feature>
<feature type="compositionally biased region" description="Basic and acidic residues" evidence="17">
    <location>
        <begin position="113"/>
        <end position="144"/>
    </location>
</feature>
<evidence type="ECO:0000259" key="18">
    <source>
        <dbReference type="PROSITE" id="PS51384"/>
    </source>
</evidence>
<feature type="compositionally biased region" description="Low complexity" evidence="17">
    <location>
        <begin position="213"/>
        <end position="224"/>
    </location>
</feature>
<evidence type="ECO:0000256" key="13">
    <source>
        <dbReference type="ARBA" id="ARBA00023192"/>
    </source>
</evidence>
<keyword evidence="6" id="KW-0285">Flavoprotein</keyword>
<evidence type="ECO:0000256" key="12">
    <source>
        <dbReference type="ARBA" id="ARBA00023002"/>
    </source>
</evidence>
<gene>
    <name evidence="19" type="ORF">GPECTOR_2g1256</name>
</gene>
<dbReference type="Gene3D" id="3.40.50.1100">
    <property type="match status" value="2"/>
</dbReference>
<dbReference type="Pfam" id="PF00291">
    <property type="entry name" value="PALP"/>
    <property type="match status" value="1"/>
</dbReference>
<dbReference type="InterPro" id="IPR017938">
    <property type="entry name" value="Riboflavin_synthase-like_b-brl"/>
</dbReference>
<feature type="binding site" evidence="14">
    <location>
        <begin position="1077"/>
        <end position="1081"/>
    </location>
    <ligand>
        <name>pyridoxal 5'-phosphate</name>
        <dbReference type="ChEBI" id="CHEBI:597326"/>
    </ligand>
</feature>
<proteinExistence type="inferred from homology"/>
<dbReference type="InterPro" id="IPR023173">
    <property type="entry name" value="NADPH_Cyt_P450_Rdtase_alpha"/>
</dbReference>
<keyword evidence="10" id="KW-0521">NADP</keyword>
<evidence type="ECO:0000256" key="9">
    <source>
        <dbReference type="ARBA" id="ARBA00022827"/>
    </source>
</evidence>
<dbReference type="PANTHER" id="PTHR10314">
    <property type="entry name" value="CYSTATHIONINE BETA-SYNTHASE"/>
    <property type="match status" value="1"/>
</dbReference>
<comment type="similarity">
    <text evidence="4 16">Belongs to the cysteine synthase/cystathionine beta-synthase family.</text>
</comment>
<dbReference type="FunFam" id="3.40.50.1100:FF:000006">
    <property type="entry name" value="Cysteine synthase"/>
    <property type="match status" value="1"/>
</dbReference>
<evidence type="ECO:0000256" key="15">
    <source>
        <dbReference type="PIRSR" id="PIRSR605856-51"/>
    </source>
</evidence>
<evidence type="ECO:0000256" key="10">
    <source>
        <dbReference type="ARBA" id="ARBA00022857"/>
    </source>
</evidence>
<dbReference type="Pfam" id="PF00175">
    <property type="entry name" value="NAD_binding_1"/>
    <property type="match status" value="1"/>
</dbReference>
<evidence type="ECO:0000256" key="14">
    <source>
        <dbReference type="PIRSR" id="PIRSR605856-50"/>
    </source>
</evidence>
<name>A0A150H0L3_GONPE</name>
<dbReference type="InterPro" id="IPR001216">
    <property type="entry name" value="P-phosphate_BS"/>
</dbReference>
<evidence type="ECO:0000256" key="7">
    <source>
        <dbReference type="ARBA" id="ARBA00022643"/>
    </source>
</evidence>
<feature type="region of interest" description="Disordered" evidence="17">
    <location>
        <begin position="104"/>
        <end position="144"/>
    </location>
</feature>
<dbReference type="InterPro" id="IPR005859">
    <property type="entry name" value="CysK"/>
</dbReference>
<keyword evidence="13 16" id="KW-0198">Cysteine biosynthesis</keyword>
<evidence type="ECO:0000256" key="11">
    <source>
        <dbReference type="ARBA" id="ARBA00022898"/>
    </source>
</evidence>
<feature type="compositionally biased region" description="Low complexity" evidence="17">
    <location>
        <begin position="244"/>
        <end position="256"/>
    </location>
</feature>
<keyword evidence="20" id="KW-1185">Reference proteome</keyword>
<feature type="compositionally biased region" description="Basic and acidic residues" evidence="17">
    <location>
        <begin position="225"/>
        <end position="235"/>
    </location>
</feature>
<evidence type="ECO:0000256" key="1">
    <source>
        <dbReference type="ARBA" id="ARBA00001917"/>
    </source>
</evidence>
<dbReference type="GO" id="GO:0016491">
    <property type="term" value="F:oxidoreductase activity"/>
    <property type="evidence" value="ECO:0007669"/>
    <property type="project" value="UniProtKB-KW"/>
</dbReference>
<dbReference type="FunFam" id="1.20.990.10:FF:000007">
    <property type="entry name" value="Methionine synthase reductase"/>
    <property type="match status" value="1"/>
</dbReference>
<dbReference type="SUPFAM" id="SSF52343">
    <property type="entry name" value="Ferredoxin reductase-like, C-terminal NADP-linked domain"/>
    <property type="match status" value="1"/>
</dbReference>
<dbReference type="SUPFAM" id="SSF53686">
    <property type="entry name" value="Tryptophan synthase beta subunit-like PLP-dependent enzymes"/>
    <property type="match status" value="1"/>
</dbReference>
<dbReference type="PRINTS" id="PR00371">
    <property type="entry name" value="FPNCR"/>
</dbReference>
<feature type="binding site" evidence="14">
    <location>
        <position position="973"/>
    </location>
    <ligand>
        <name>pyridoxal 5'-phosphate</name>
        <dbReference type="ChEBI" id="CHEBI:597326"/>
    </ligand>
</feature>
<dbReference type="Gene3D" id="1.20.990.10">
    <property type="entry name" value="NADPH-cytochrome p450 Reductase, Chain A, domain 3"/>
    <property type="match status" value="1"/>
</dbReference>
<dbReference type="InterPro" id="IPR001709">
    <property type="entry name" value="Flavoprot_Pyr_Nucl_cyt_Rdtase"/>
</dbReference>
<dbReference type="FunFam" id="3.40.50.1100:FF:000130">
    <property type="entry name" value="Cysteine synthase"/>
    <property type="match status" value="1"/>
</dbReference>
<dbReference type="CDD" id="cd01561">
    <property type="entry name" value="CBS_like"/>
    <property type="match status" value="1"/>
</dbReference>
<keyword evidence="5 16" id="KW-0028">Amino-acid biosynthesis</keyword>
<dbReference type="PROSITE" id="PS00901">
    <property type="entry name" value="CYS_SYNTHASE"/>
    <property type="match status" value="1"/>
</dbReference>
<protein>
    <recommendedName>
        <fullName evidence="16">Cysteine synthase</fullName>
        <ecNumber evidence="16">2.5.1.47</ecNumber>
    </recommendedName>
</protein>
<comment type="catalytic activity">
    <reaction evidence="16">
        <text>O-acetyl-L-serine + hydrogen sulfide = L-cysteine + acetate</text>
        <dbReference type="Rhea" id="RHEA:14829"/>
        <dbReference type="ChEBI" id="CHEBI:29919"/>
        <dbReference type="ChEBI" id="CHEBI:30089"/>
        <dbReference type="ChEBI" id="CHEBI:35235"/>
        <dbReference type="ChEBI" id="CHEBI:58340"/>
        <dbReference type="EC" id="2.5.1.47"/>
    </reaction>
</comment>
<dbReference type="PROSITE" id="PS51384">
    <property type="entry name" value="FAD_FR"/>
    <property type="match status" value="1"/>
</dbReference>
<reference evidence="20" key="1">
    <citation type="journal article" date="2016" name="Nat. Commun.">
        <title>The Gonium pectorale genome demonstrates co-option of cell cycle regulation during the evolution of multicellularity.</title>
        <authorList>
            <person name="Hanschen E.R."/>
            <person name="Marriage T.N."/>
            <person name="Ferris P.J."/>
            <person name="Hamaji T."/>
            <person name="Toyoda A."/>
            <person name="Fujiyama A."/>
            <person name="Neme R."/>
            <person name="Noguchi H."/>
            <person name="Minakuchi Y."/>
            <person name="Suzuki M."/>
            <person name="Kawai-Toyooka H."/>
            <person name="Smith D.R."/>
            <person name="Sparks H."/>
            <person name="Anderson J."/>
            <person name="Bakaric R."/>
            <person name="Luria V."/>
            <person name="Karger A."/>
            <person name="Kirschner M.W."/>
            <person name="Durand P.M."/>
            <person name="Michod R.E."/>
            <person name="Nozaki H."/>
            <person name="Olson B.J."/>
        </authorList>
    </citation>
    <scope>NUCLEOTIDE SEQUENCE [LARGE SCALE GENOMIC DNA]</scope>
    <source>
        <strain evidence="20">NIES-2863</strain>
    </source>
</reference>
<dbReference type="SUPFAM" id="SSF63380">
    <property type="entry name" value="Riboflavin synthase domain-like"/>
    <property type="match status" value="1"/>
</dbReference>
<dbReference type="NCBIfam" id="TIGR01136">
    <property type="entry name" value="cysKM"/>
    <property type="match status" value="1"/>
</dbReference>
<keyword evidence="7" id="KW-0288">FMN</keyword>
<evidence type="ECO:0000256" key="4">
    <source>
        <dbReference type="ARBA" id="ARBA00007103"/>
    </source>
</evidence>